<gene>
    <name evidence="17" type="primary">Ptpn11</name>
    <name evidence="17" type="ORF">G6Z75_0001578</name>
</gene>
<feature type="domain" description="Tyrosine specific protein phosphatases" evidence="16">
    <location>
        <begin position="486"/>
        <end position="573"/>
    </location>
</feature>
<dbReference type="SMART" id="SM00404">
    <property type="entry name" value="PTPc_motif"/>
    <property type="match status" value="1"/>
</dbReference>
<reference evidence="17" key="1">
    <citation type="submission" date="2020-02" db="EMBL/GenBank/DDBJ databases">
        <title>Relaxed selection underlies rapid genomic changes in the transitions from sociality to social parasitism in ants.</title>
        <authorList>
            <person name="Bi X."/>
        </authorList>
    </citation>
    <scope>NUCLEOTIDE SEQUENCE</scope>
    <source>
        <strain evidence="17">BGI-DK2013a</strain>
        <tissue evidence="17">Whole body</tissue>
    </source>
</reference>
<dbReference type="PROSITE" id="PS50001">
    <property type="entry name" value="SH2"/>
    <property type="match status" value="2"/>
</dbReference>
<comment type="caution">
    <text evidence="17">The sequence shown here is derived from an EMBL/GenBank/DDBJ whole genome shotgun (WGS) entry which is preliminary data.</text>
</comment>
<dbReference type="Gene3D" id="3.90.190.10">
    <property type="entry name" value="Protein tyrosine phosphatase superfamily"/>
    <property type="match status" value="1"/>
</dbReference>
<feature type="domain" description="SH2" evidence="14">
    <location>
        <begin position="6"/>
        <end position="102"/>
    </location>
</feature>
<dbReference type="CDD" id="cd14544">
    <property type="entry name" value="PTPc-N11_6"/>
    <property type="match status" value="1"/>
</dbReference>
<dbReference type="InterPro" id="IPR003595">
    <property type="entry name" value="Tyr_Pase_cat"/>
</dbReference>
<evidence type="ECO:0000259" key="16">
    <source>
        <dbReference type="PROSITE" id="PS50056"/>
    </source>
</evidence>
<dbReference type="InterPro" id="IPR012152">
    <property type="entry name" value="Tyr_Pase_non-rcpt_typ-6/11"/>
</dbReference>
<dbReference type="GO" id="GO:0005737">
    <property type="term" value="C:cytoplasm"/>
    <property type="evidence" value="ECO:0007669"/>
    <property type="project" value="UniProtKB-SubCell"/>
</dbReference>
<dbReference type="EMBL" id="JAANHZ010000012">
    <property type="protein sequence ID" value="KAG5316794.1"/>
    <property type="molecule type" value="Genomic_DNA"/>
</dbReference>
<keyword evidence="4" id="KW-0963">Cytoplasm</keyword>
<dbReference type="GO" id="GO:0009653">
    <property type="term" value="P:anatomical structure morphogenesis"/>
    <property type="evidence" value="ECO:0007669"/>
    <property type="project" value="UniProtKB-ARBA"/>
</dbReference>
<evidence type="ECO:0000256" key="5">
    <source>
        <dbReference type="ARBA" id="ARBA00022737"/>
    </source>
</evidence>
<dbReference type="InterPro" id="IPR016130">
    <property type="entry name" value="Tyr_Pase_AS"/>
</dbReference>
<comment type="catalytic activity">
    <reaction evidence="9">
        <text>O-phospho-L-tyrosyl-[protein] + H2O = L-tyrosyl-[protein] + phosphate</text>
        <dbReference type="Rhea" id="RHEA:10684"/>
        <dbReference type="Rhea" id="RHEA-COMP:10136"/>
        <dbReference type="Rhea" id="RHEA-COMP:20101"/>
        <dbReference type="ChEBI" id="CHEBI:15377"/>
        <dbReference type="ChEBI" id="CHEBI:43474"/>
        <dbReference type="ChEBI" id="CHEBI:46858"/>
        <dbReference type="ChEBI" id="CHEBI:61978"/>
        <dbReference type="EC" id="3.1.3.48"/>
    </reaction>
</comment>
<dbReference type="SUPFAM" id="SSF55550">
    <property type="entry name" value="SH2 domain"/>
    <property type="match status" value="2"/>
</dbReference>
<dbReference type="GO" id="GO:0048666">
    <property type="term" value="P:neuron development"/>
    <property type="evidence" value="ECO:0007669"/>
    <property type="project" value="UniProtKB-ARBA"/>
</dbReference>
<evidence type="ECO:0000256" key="8">
    <source>
        <dbReference type="ARBA" id="ARBA00022999"/>
    </source>
</evidence>
<dbReference type="PANTHER" id="PTHR46559:SF3">
    <property type="entry name" value="TYROSINE-PROTEIN PHOSPHATASE NON-RECEPTOR TYPE"/>
    <property type="match status" value="1"/>
</dbReference>
<dbReference type="Proteomes" id="UP000667349">
    <property type="component" value="Unassembled WGS sequence"/>
</dbReference>
<evidence type="ECO:0000256" key="7">
    <source>
        <dbReference type="ARBA" id="ARBA00022912"/>
    </source>
</evidence>
<dbReference type="InterPro" id="IPR000980">
    <property type="entry name" value="SH2"/>
</dbReference>
<evidence type="ECO:0000256" key="9">
    <source>
        <dbReference type="ARBA" id="ARBA00051722"/>
    </source>
</evidence>
<dbReference type="PRINTS" id="PR00700">
    <property type="entry name" value="PRTYPHPHTASE"/>
</dbReference>
<accession>A0A836JDP6</accession>
<evidence type="ECO:0000256" key="1">
    <source>
        <dbReference type="ARBA" id="ARBA00004496"/>
    </source>
</evidence>
<evidence type="ECO:0000256" key="4">
    <source>
        <dbReference type="ARBA" id="ARBA00022490"/>
    </source>
</evidence>
<feature type="domain" description="Tyrosine-protein phosphatase" evidence="15">
    <location>
        <begin position="287"/>
        <end position="582"/>
    </location>
</feature>
<dbReference type="SUPFAM" id="SSF52799">
    <property type="entry name" value="(Phosphotyrosine protein) phosphatases II"/>
    <property type="match status" value="1"/>
</dbReference>
<evidence type="ECO:0000256" key="11">
    <source>
        <dbReference type="PIRSR" id="PIRSR000929-2"/>
    </source>
</evidence>
<feature type="active site" description="Phosphocysteine intermediate" evidence="10">
    <location>
        <position position="520"/>
    </location>
</feature>
<evidence type="ECO:0000256" key="12">
    <source>
        <dbReference type="PROSITE-ProRule" id="PRU00191"/>
    </source>
</evidence>
<dbReference type="CDD" id="cd10340">
    <property type="entry name" value="SH2_N-SH2_SHP_like"/>
    <property type="match status" value="1"/>
</dbReference>
<feature type="binding site" evidence="11">
    <location>
        <position position="475"/>
    </location>
    <ligand>
        <name>substrate</name>
    </ligand>
</feature>
<evidence type="ECO:0000259" key="14">
    <source>
        <dbReference type="PROSITE" id="PS50001"/>
    </source>
</evidence>
<dbReference type="CDD" id="cd09931">
    <property type="entry name" value="SH2_C-SH2_SHP_like"/>
    <property type="match status" value="1"/>
</dbReference>
<dbReference type="Pfam" id="PF00102">
    <property type="entry name" value="Y_phosphatase"/>
    <property type="match status" value="1"/>
</dbReference>
<keyword evidence="6" id="KW-0378">Hydrolase</keyword>
<dbReference type="SMART" id="SM00252">
    <property type="entry name" value="SH2"/>
    <property type="match status" value="2"/>
</dbReference>
<dbReference type="GO" id="GO:0030971">
    <property type="term" value="F:receptor tyrosine kinase binding"/>
    <property type="evidence" value="ECO:0007669"/>
    <property type="project" value="TreeGrafter"/>
</dbReference>
<evidence type="ECO:0000256" key="2">
    <source>
        <dbReference type="ARBA" id="ARBA00010750"/>
    </source>
</evidence>
<dbReference type="InterPro" id="IPR029021">
    <property type="entry name" value="Prot-tyrosine_phosphatase-like"/>
</dbReference>
<keyword evidence="8 12" id="KW-0727">SH2 domain</keyword>
<evidence type="ECO:0000256" key="10">
    <source>
        <dbReference type="PIRSR" id="PIRSR000929-1"/>
    </source>
</evidence>
<dbReference type="PROSITE" id="PS50055">
    <property type="entry name" value="TYR_PHOSPHATASE_PTP"/>
    <property type="match status" value="1"/>
</dbReference>
<dbReference type="FunFam" id="3.30.505.10:FF:000018">
    <property type="entry name" value="Tyrosine-protein phosphatase non-receptor type"/>
    <property type="match status" value="1"/>
</dbReference>
<feature type="non-terminal residue" evidence="17">
    <location>
        <position position="1"/>
    </location>
</feature>
<dbReference type="InterPro" id="IPR036860">
    <property type="entry name" value="SH2_dom_sf"/>
</dbReference>
<comment type="similarity">
    <text evidence="2">Belongs to the protein-tyrosine phosphatase family. Non-receptor class 2 subfamily.</text>
</comment>
<sequence>RSTCRWFHPNITGLEAERLLMERGVDSSFLARPSSSNPGDFTLSVRRNGEVTHIKIKNAGDFYDLYGGEKFATLSELVSFYMDNGGQLREKNGEIIELKYPFNCADPTTERWFHGHLSAKEAERLMLERGKNGSFLVRESQSKPGDFVLSVRTDDRVTHVMIRSQFNFQRCMTCSFGFQLIGLKQLKIKIIEHRNHDNKYDVGGGYKFDSLSDLIEHYKRNPMVETSGSVVHLRQPFNATRINASSIESRVRQLHKENGCSNGWLCWNGTSGSNEDGAGRGKGKAGFWEEFESLQQQECRHMFSRKEGLRSENRAKNRYKNILPFDHTRVRLKNIVSDIPGADYINANYIRNKEGDETNTTIDSGGDDSSFGKCYIATQGCLPNTIQDFWHMVYQENTRVIVMTTKEIERGKNKCARYWPEEGESSEYGNEWKVRAVSRTSTADYTLREFFLQGTKPEFSESRRIYHYHFQAWPDHGVPSDPGCVLNFLHDVNARQESIAASLVPKDQDEPCIGPILVHCSAGIGRTGTFIVIDMILDQIKLHGLDCEIDIQRTVQRVRARRSGMVQTEAQYKFVYLAVLHYIETVSQRMQAEQKSLQLGREYTNIRYKSETNTSTTAVVSETSTPTYTPTIPPTSPLSYSLRPK</sequence>
<dbReference type="Pfam" id="PF00017">
    <property type="entry name" value="SH2"/>
    <property type="match status" value="2"/>
</dbReference>
<dbReference type="EC" id="3.1.3.48" evidence="3"/>
<proteinExistence type="inferred from homology"/>
<evidence type="ECO:0000313" key="18">
    <source>
        <dbReference type="Proteomes" id="UP000667349"/>
    </source>
</evidence>
<dbReference type="AlphaFoldDB" id="A0A836JDP6"/>
<dbReference type="PIRSF" id="PIRSF000929">
    <property type="entry name" value="Tyr-Ptase_nr_6"/>
    <property type="match status" value="1"/>
</dbReference>
<feature type="non-terminal residue" evidence="17">
    <location>
        <position position="645"/>
    </location>
</feature>
<keyword evidence="7" id="KW-0904">Protein phosphatase</keyword>
<keyword evidence="18" id="KW-1185">Reference proteome</keyword>
<dbReference type="GO" id="GO:0050839">
    <property type="term" value="F:cell adhesion molecule binding"/>
    <property type="evidence" value="ECO:0007669"/>
    <property type="project" value="TreeGrafter"/>
</dbReference>
<comment type="subcellular location">
    <subcellularLocation>
        <location evidence="1">Cytoplasm</location>
    </subcellularLocation>
</comment>
<feature type="region of interest" description="Disordered" evidence="13">
    <location>
        <begin position="617"/>
        <end position="645"/>
    </location>
</feature>
<evidence type="ECO:0000313" key="17">
    <source>
        <dbReference type="EMBL" id="KAG5316794.1"/>
    </source>
</evidence>
<protein>
    <recommendedName>
        <fullName evidence="3">protein-tyrosine-phosphatase</fullName>
        <ecNumber evidence="3">3.1.3.48</ecNumber>
    </recommendedName>
</protein>
<dbReference type="GO" id="GO:0004726">
    <property type="term" value="F:non-membrane spanning protein tyrosine phosphatase activity"/>
    <property type="evidence" value="ECO:0007669"/>
    <property type="project" value="TreeGrafter"/>
</dbReference>
<dbReference type="PROSITE" id="PS50056">
    <property type="entry name" value="TYR_PHOSPHATASE_2"/>
    <property type="match status" value="1"/>
</dbReference>
<evidence type="ECO:0000259" key="15">
    <source>
        <dbReference type="PROSITE" id="PS50055"/>
    </source>
</evidence>
<evidence type="ECO:0000256" key="3">
    <source>
        <dbReference type="ARBA" id="ARBA00013064"/>
    </source>
</evidence>
<dbReference type="PANTHER" id="PTHR46559">
    <property type="entry name" value="TYROSINE-PROTEIN PHOSPHATASE NON-RECEPTOR TYPE 11"/>
    <property type="match status" value="1"/>
</dbReference>
<dbReference type="InterPro" id="IPR000242">
    <property type="entry name" value="PTP_cat"/>
</dbReference>
<feature type="domain" description="SH2" evidence="14">
    <location>
        <begin position="112"/>
        <end position="237"/>
    </location>
</feature>
<name>A0A836JDP6_9HYME</name>
<dbReference type="GO" id="GO:0070374">
    <property type="term" value="P:positive regulation of ERK1 and ERK2 cascade"/>
    <property type="evidence" value="ECO:0007669"/>
    <property type="project" value="TreeGrafter"/>
</dbReference>
<feature type="binding site" evidence="11">
    <location>
        <position position="567"/>
    </location>
    <ligand>
        <name>substrate</name>
    </ligand>
</feature>
<organism evidence="17 18">
    <name type="scientific">Acromyrmex insinuator</name>
    <dbReference type="NCBI Taxonomy" id="230686"/>
    <lineage>
        <taxon>Eukaryota</taxon>
        <taxon>Metazoa</taxon>
        <taxon>Ecdysozoa</taxon>
        <taxon>Arthropoda</taxon>
        <taxon>Hexapoda</taxon>
        <taxon>Insecta</taxon>
        <taxon>Pterygota</taxon>
        <taxon>Neoptera</taxon>
        <taxon>Endopterygota</taxon>
        <taxon>Hymenoptera</taxon>
        <taxon>Apocrita</taxon>
        <taxon>Aculeata</taxon>
        <taxon>Formicoidea</taxon>
        <taxon>Formicidae</taxon>
        <taxon>Myrmicinae</taxon>
        <taxon>Acromyrmex</taxon>
    </lineage>
</organism>
<dbReference type="PROSITE" id="PS00383">
    <property type="entry name" value="TYR_PHOSPHATASE_1"/>
    <property type="match status" value="1"/>
</dbReference>
<dbReference type="InterPro" id="IPR000387">
    <property type="entry name" value="Tyr_Pase_dom"/>
</dbReference>
<keyword evidence="5" id="KW-0677">Repeat</keyword>
<evidence type="ECO:0000256" key="13">
    <source>
        <dbReference type="SAM" id="MobiDB-lite"/>
    </source>
</evidence>
<evidence type="ECO:0000256" key="6">
    <source>
        <dbReference type="ARBA" id="ARBA00022801"/>
    </source>
</evidence>
<feature type="compositionally biased region" description="Low complexity" evidence="13">
    <location>
        <begin position="617"/>
        <end position="630"/>
    </location>
</feature>
<dbReference type="SMART" id="SM00194">
    <property type="entry name" value="PTPc"/>
    <property type="match status" value="1"/>
</dbReference>
<dbReference type="Gene3D" id="3.30.505.10">
    <property type="entry name" value="SH2 domain"/>
    <property type="match status" value="2"/>
</dbReference>
<dbReference type="PRINTS" id="PR00401">
    <property type="entry name" value="SH2DOMAIN"/>
</dbReference>